<dbReference type="InterPro" id="IPR037185">
    <property type="entry name" value="EmrE-like"/>
</dbReference>
<keyword evidence="5 6" id="KW-0472">Membrane</keyword>
<feature type="transmembrane region" description="Helical" evidence="6">
    <location>
        <begin position="205"/>
        <end position="224"/>
    </location>
</feature>
<organism evidence="8 9">
    <name type="scientific">Actinoplanes utahensis</name>
    <dbReference type="NCBI Taxonomy" id="1869"/>
    <lineage>
        <taxon>Bacteria</taxon>
        <taxon>Bacillati</taxon>
        <taxon>Actinomycetota</taxon>
        <taxon>Actinomycetes</taxon>
        <taxon>Micromonosporales</taxon>
        <taxon>Micromonosporaceae</taxon>
        <taxon>Actinoplanes</taxon>
    </lineage>
</organism>
<keyword evidence="4 6" id="KW-1133">Transmembrane helix</keyword>
<dbReference type="RefSeq" id="WP_043523227.1">
    <property type="nucleotide sequence ID" value="NZ_BAABKU010000004.1"/>
</dbReference>
<evidence type="ECO:0000256" key="4">
    <source>
        <dbReference type="ARBA" id="ARBA00022989"/>
    </source>
</evidence>
<evidence type="ECO:0000256" key="5">
    <source>
        <dbReference type="ARBA" id="ARBA00023136"/>
    </source>
</evidence>
<evidence type="ECO:0000256" key="2">
    <source>
        <dbReference type="ARBA" id="ARBA00007362"/>
    </source>
</evidence>
<evidence type="ECO:0000256" key="1">
    <source>
        <dbReference type="ARBA" id="ARBA00004141"/>
    </source>
</evidence>
<dbReference type="Pfam" id="PF00892">
    <property type="entry name" value="EamA"/>
    <property type="match status" value="1"/>
</dbReference>
<dbReference type="eggNOG" id="COG0697">
    <property type="taxonomic scope" value="Bacteria"/>
</dbReference>
<keyword evidence="9" id="KW-1185">Reference proteome</keyword>
<dbReference type="PANTHER" id="PTHR32322:SF2">
    <property type="entry name" value="EAMA DOMAIN-CONTAINING PROTEIN"/>
    <property type="match status" value="1"/>
</dbReference>
<proteinExistence type="inferred from homology"/>
<gene>
    <name evidence="8" type="ORF">MB27_06670</name>
</gene>
<dbReference type="PANTHER" id="PTHR32322">
    <property type="entry name" value="INNER MEMBRANE TRANSPORTER"/>
    <property type="match status" value="1"/>
</dbReference>
<keyword evidence="3 6" id="KW-0812">Transmembrane</keyword>
<sequence length="312" mass="31900">MNRSTGLAAMAVTVMVWAGFALSVRGIGVSTLTTADAALIRFGVPVLLLAPWIPRTIRRLRAERPAVLAGLLVGAGLPYFLVAALAGRLTSAALVGLVIPGTVPVFVALLAYRLTRSTISKPQAAALAVILAGVATAGFQPAGVVLLLAGLIWAVYTMALRLTVLDPIGTALALCLPSSLVTVLLIVTGVLPSNLAAGLARPADTVLYLLVQGVGVGVLAGLCYPVAIRRLGGRTAATLGALSPVVTALAAIPLLGEPIAPRDAAGLVLVVAGVVAYNRLPPSRPQGTPRHVVDRTVTHRRPALAVDRGLRP</sequence>
<dbReference type="GO" id="GO:0016020">
    <property type="term" value="C:membrane"/>
    <property type="evidence" value="ECO:0007669"/>
    <property type="project" value="UniProtKB-SubCell"/>
</dbReference>
<evidence type="ECO:0000313" key="8">
    <source>
        <dbReference type="EMBL" id="KHD78141.1"/>
    </source>
</evidence>
<feature type="domain" description="EamA" evidence="7">
    <location>
        <begin position="145"/>
        <end position="276"/>
    </location>
</feature>
<feature type="transmembrane region" description="Helical" evidence="6">
    <location>
        <begin position="66"/>
        <end position="86"/>
    </location>
</feature>
<protein>
    <submittedName>
        <fullName evidence="8">Multidrug DMT transporter permease</fullName>
    </submittedName>
</protein>
<feature type="transmembrane region" description="Helical" evidence="6">
    <location>
        <begin position="92"/>
        <end position="112"/>
    </location>
</feature>
<comment type="caution">
    <text evidence="8">The sequence shown here is derived from an EMBL/GenBank/DDBJ whole genome shotgun (WGS) entry which is preliminary data.</text>
</comment>
<dbReference type="Proteomes" id="UP000054537">
    <property type="component" value="Unassembled WGS sequence"/>
</dbReference>
<feature type="transmembrane region" description="Helical" evidence="6">
    <location>
        <begin position="124"/>
        <end position="140"/>
    </location>
</feature>
<feature type="transmembrane region" description="Helical" evidence="6">
    <location>
        <begin position="37"/>
        <end position="54"/>
    </location>
</feature>
<feature type="transmembrane region" description="Helical" evidence="6">
    <location>
        <begin position="171"/>
        <end position="193"/>
    </location>
</feature>
<comment type="subcellular location">
    <subcellularLocation>
        <location evidence="1">Membrane</location>
        <topology evidence="1">Multi-pass membrane protein</topology>
    </subcellularLocation>
</comment>
<dbReference type="EMBL" id="JRTT01000006">
    <property type="protein sequence ID" value="KHD78141.1"/>
    <property type="molecule type" value="Genomic_DNA"/>
</dbReference>
<dbReference type="InterPro" id="IPR050638">
    <property type="entry name" value="AA-Vitamin_Transporters"/>
</dbReference>
<dbReference type="InterPro" id="IPR000620">
    <property type="entry name" value="EamA_dom"/>
</dbReference>
<reference evidence="8 9" key="1">
    <citation type="submission" date="2014-10" db="EMBL/GenBank/DDBJ databases">
        <title>Draft genome sequence of Actinoplanes utahensis NRRL 12052.</title>
        <authorList>
            <person name="Velasco-Bucheli B."/>
            <person name="del Cerro C."/>
            <person name="Hormigo D."/>
            <person name="Garcia J.L."/>
            <person name="Acebal C."/>
            <person name="Arroyo M."/>
            <person name="de la Mata I."/>
        </authorList>
    </citation>
    <scope>NUCLEOTIDE SEQUENCE [LARGE SCALE GENOMIC DNA]</scope>
    <source>
        <strain evidence="8 9">NRRL 12052</strain>
    </source>
</reference>
<dbReference type="SUPFAM" id="SSF103481">
    <property type="entry name" value="Multidrug resistance efflux transporter EmrE"/>
    <property type="match status" value="2"/>
</dbReference>
<accession>A0A0A6URS8</accession>
<dbReference type="STRING" id="1869.MB27_06670"/>
<dbReference type="AlphaFoldDB" id="A0A0A6URS8"/>
<evidence type="ECO:0000256" key="3">
    <source>
        <dbReference type="ARBA" id="ARBA00022692"/>
    </source>
</evidence>
<evidence type="ECO:0000313" key="9">
    <source>
        <dbReference type="Proteomes" id="UP000054537"/>
    </source>
</evidence>
<evidence type="ECO:0000256" key="6">
    <source>
        <dbReference type="SAM" id="Phobius"/>
    </source>
</evidence>
<comment type="similarity">
    <text evidence="2">Belongs to the EamA transporter family.</text>
</comment>
<evidence type="ECO:0000259" key="7">
    <source>
        <dbReference type="Pfam" id="PF00892"/>
    </source>
</evidence>
<name>A0A0A6URS8_ACTUT</name>